<keyword evidence="2" id="KW-0496">Mitochondrion</keyword>
<dbReference type="EMBL" id="MK697699">
    <property type="protein sequence ID" value="QHR89831.1"/>
    <property type="molecule type" value="Genomic_DNA"/>
</dbReference>
<sequence length="129" mass="14715">MFNSHHLLPFQSWRQSQSTKKSYHSRGKNTDLLNINLRLVVSMKLKLLRFTLHLYLDFDLHLKWAIFLPLLLLYLPVLLSLFKLVVPGSNLRMRTFLFAGASSAIRYTGYATETGLSTQNGSSTGSNLL</sequence>
<reference evidence="2" key="1">
    <citation type="submission" date="2019-03" db="EMBL/GenBank/DDBJ databases">
        <title>Largest Complete Mitochondrial Genome of a Gymnosperm, Sitka Spruce (Picea sitchensis), Indicates Complex Physical Structure.</title>
        <authorList>
            <person name="Jackman S.D."/>
            <person name="Coombe L."/>
            <person name="Warren R."/>
            <person name="Kirk H."/>
            <person name="Trinh E."/>
            <person name="McLeod T."/>
            <person name="Pleasance S."/>
            <person name="Pandoh P."/>
            <person name="Zhao Y."/>
            <person name="Coope R."/>
            <person name="Bousquet J."/>
            <person name="Bohlmann J.C."/>
            <person name="Jones S.J.M."/>
            <person name="Birol I."/>
        </authorList>
    </citation>
    <scope>NUCLEOTIDE SEQUENCE</scope>
    <source>
        <strain evidence="2">Q903</strain>
    </source>
</reference>
<protein>
    <submittedName>
        <fullName evidence="2">Uncharacterized protein</fullName>
    </submittedName>
</protein>
<keyword evidence="1" id="KW-0472">Membrane</keyword>
<keyword evidence="1" id="KW-1133">Transmembrane helix</keyword>
<dbReference type="AlphaFoldDB" id="A0A6B9XTY9"/>
<evidence type="ECO:0000313" key="2">
    <source>
        <dbReference type="EMBL" id="QHR89831.1"/>
    </source>
</evidence>
<gene>
    <name evidence="2" type="primary">orf03876</name>
    <name evidence="2" type="ORF">Q903MT_gene3853</name>
</gene>
<proteinExistence type="predicted"/>
<name>A0A6B9XTY9_PICSI</name>
<evidence type="ECO:0000256" key="1">
    <source>
        <dbReference type="SAM" id="Phobius"/>
    </source>
</evidence>
<keyword evidence="1" id="KW-0812">Transmembrane</keyword>
<organism evidence="2">
    <name type="scientific">Picea sitchensis</name>
    <name type="common">Sitka spruce</name>
    <name type="synonym">Pinus sitchensis</name>
    <dbReference type="NCBI Taxonomy" id="3332"/>
    <lineage>
        <taxon>Eukaryota</taxon>
        <taxon>Viridiplantae</taxon>
        <taxon>Streptophyta</taxon>
        <taxon>Embryophyta</taxon>
        <taxon>Tracheophyta</taxon>
        <taxon>Spermatophyta</taxon>
        <taxon>Pinopsida</taxon>
        <taxon>Pinidae</taxon>
        <taxon>Conifers I</taxon>
        <taxon>Pinales</taxon>
        <taxon>Pinaceae</taxon>
        <taxon>Picea</taxon>
    </lineage>
</organism>
<accession>A0A6B9XTY9</accession>
<feature type="transmembrane region" description="Helical" evidence="1">
    <location>
        <begin position="64"/>
        <end position="86"/>
    </location>
</feature>
<geneLocation type="mitochondrion" evidence="2"/>